<reference evidence="7" key="1">
    <citation type="journal article" date="2019" name="Int. J. Syst. Evol. Microbiol.">
        <title>The Global Catalogue of Microorganisms (GCM) 10K type strain sequencing project: providing services to taxonomists for standard genome sequencing and annotation.</title>
        <authorList>
            <consortium name="The Broad Institute Genomics Platform"/>
            <consortium name="The Broad Institute Genome Sequencing Center for Infectious Disease"/>
            <person name="Wu L."/>
            <person name="Ma J."/>
        </authorList>
    </citation>
    <scope>NUCLEOTIDE SEQUENCE [LARGE SCALE GENOMIC DNA]</scope>
    <source>
        <strain evidence="7">NBRC 102520</strain>
    </source>
</reference>
<gene>
    <name evidence="6" type="ORF">GCM10007857_73560</name>
</gene>
<evidence type="ECO:0000256" key="3">
    <source>
        <dbReference type="ARBA" id="ARBA00022448"/>
    </source>
</evidence>
<keyword evidence="7" id="KW-1185">Reference proteome</keyword>
<dbReference type="InterPro" id="IPR006311">
    <property type="entry name" value="TAT_signal"/>
</dbReference>
<evidence type="ECO:0000313" key="7">
    <source>
        <dbReference type="Proteomes" id="UP001156905"/>
    </source>
</evidence>
<dbReference type="Proteomes" id="UP001156905">
    <property type="component" value="Unassembled WGS sequence"/>
</dbReference>
<comment type="caution">
    <text evidence="6">The sequence shown here is derived from an EMBL/GenBank/DDBJ whole genome shotgun (WGS) entry which is preliminary data.</text>
</comment>
<dbReference type="Gene3D" id="3.40.190.10">
    <property type="entry name" value="Periplasmic binding protein-like II"/>
    <property type="match status" value="2"/>
</dbReference>
<name>A0ABQ6B9V4_9BRAD</name>
<comment type="subcellular location">
    <subcellularLocation>
        <location evidence="1">Periplasm</location>
    </subcellularLocation>
</comment>
<keyword evidence="4" id="KW-0732">Signal</keyword>
<dbReference type="SUPFAM" id="SSF53850">
    <property type="entry name" value="Periplasmic binding protein-like II"/>
    <property type="match status" value="1"/>
</dbReference>
<sequence length="491" mass="54524">MSIKEREDTMINRRDFGKISLSAGLVATMGRPAWAASAADTAVKAAQQYKGRTITIVWEAGLQSLDPTHFSGPKWKELTGMDVKVVEVATAEMFTKIMQDYKSGAGAYDALNVIPAWMPDLAQAGALEALDPYVEKYGYASELQTIAPTYRDNQMKVGGKIYGFPDDGDVFLMYYRRDLFEDPAVQKAFKDKTGKDLAVPKTWADFDVVGAGLTDVLKDKGIYGASFFRQPPYAMYMFEERFRNEGGKFFDPDTMKATINSDIGVKVFTAMRNENRFMPPGVEQFGFVENLATFLQGQSAMTISWPPYGRWAEGYGTDQEALNWVPKTTIAGKVGYALPPGGHPELAAGFALSVSSTSKNKDAAYLFIQWLNSEDVSRQRVQLPYTLRDPFRDSHYSDPGYLALWPNAKDYLAALKQASQTGLLDLSLLQTDKYEEVMRQAISKLWAGDDPKTILDAAAAQWNDITQKIGVDKQKMVYAAWAAESGAYPKT</sequence>
<dbReference type="EMBL" id="BSOW01000036">
    <property type="protein sequence ID" value="GLR90641.1"/>
    <property type="molecule type" value="Genomic_DNA"/>
</dbReference>
<comment type="similarity">
    <text evidence="2">Belongs to the bacterial solute-binding protein 1 family.</text>
</comment>
<dbReference type="InterPro" id="IPR050490">
    <property type="entry name" value="Bact_solute-bd_prot1"/>
</dbReference>
<evidence type="ECO:0000313" key="6">
    <source>
        <dbReference type="EMBL" id="GLR90641.1"/>
    </source>
</evidence>
<protein>
    <submittedName>
        <fullName evidence="6">ABC transporter substrate-binding protein</fullName>
    </submittedName>
</protein>
<proteinExistence type="inferred from homology"/>
<keyword evidence="5" id="KW-0574">Periplasm</keyword>
<evidence type="ECO:0000256" key="4">
    <source>
        <dbReference type="ARBA" id="ARBA00022729"/>
    </source>
</evidence>
<dbReference type="PROSITE" id="PS51318">
    <property type="entry name" value="TAT"/>
    <property type="match status" value="1"/>
</dbReference>
<dbReference type="Pfam" id="PF01547">
    <property type="entry name" value="SBP_bac_1"/>
    <property type="match status" value="1"/>
</dbReference>
<organism evidence="6 7">
    <name type="scientific">Bradyrhizobium iriomotense</name>
    <dbReference type="NCBI Taxonomy" id="441950"/>
    <lineage>
        <taxon>Bacteria</taxon>
        <taxon>Pseudomonadati</taxon>
        <taxon>Pseudomonadota</taxon>
        <taxon>Alphaproteobacteria</taxon>
        <taxon>Hyphomicrobiales</taxon>
        <taxon>Nitrobacteraceae</taxon>
        <taxon>Bradyrhizobium</taxon>
    </lineage>
</organism>
<dbReference type="PANTHER" id="PTHR43649:SF34">
    <property type="entry name" value="ABC TRANSPORTER PERIPLASMIC-BINDING PROTEIN YCJN-RELATED"/>
    <property type="match status" value="1"/>
</dbReference>
<accession>A0ABQ6B9V4</accession>
<dbReference type="InterPro" id="IPR006059">
    <property type="entry name" value="SBP"/>
</dbReference>
<keyword evidence="3" id="KW-0813">Transport</keyword>
<evidence type="ECO:0000256" key="1">
    <source>
        <dbReference type="ARBA" id="ARBA00004418"/>
    </source>
</evidence>
<evidence type="ECO:0000256" key="5">
    <source>
        <dbReference type="ARBA" id="ARBA00022764"/>
    </source>
</evidence>
<dbReference type="PANTHER" id="PTHR43649">
    <property type="entry name" value="ARABINOSE-BINDING PROTEIN-RELATED"/>
    <property type="match status" value="1"/>
</dbReference>
<evidence type="ECO:0000256" key="2">
    <source>
        <dbReference type="ARBA" id="ARBA00008520"/>
    </source>
</evidence>